<keyword evidence="7" id="KW-1185">Reference proteome</keyword>
<dbReference type="EMBL" id="JX052326">
    <property type="protein sequence ID" value="AFK10554.1"/>
    <property type="molecule type" value="mRNA"/>
</dbReference>
<dbReference type="GO" id="GO:0005198">
    <property type="term" value="F:structural molecule activity"/>
    <property type="evidence" value="ECO:0007669"/>
    <property type="project" value="InterPro"/>
</dbReference>
<dbReference type="SUPFAM" id="SSF64593">
    <property type="entry name" value="Intermediate filament protein, coiled coil region"/>
    <property type="match status" value="2"/>
</dbReference>
<gene>
    <name evidence="6" type="primary">krt18a.1</name>
</gene>
<proteinExistence type="evidence at transcript level"/>
<feature type="domain" description="IF rod" evidence="4">
    <location>
        <begin position="68"/>
        <end position="379"/>
    </location>
</feature>
<dbReference type="GeneID" id="103190228"/>
<dbReference type="Gene3D" id="1.20.5.500">
    <property type="entry name" value="Single helix bin"/>
    <property type="match status" value="1"/>
</dbReference>
<dbReference type="OrthoDB" id="2441647at2759"/>
<evidence type="ECO:0000313" key="5">
    <source>
        <dbReference type="EMBL" id="AFK10554.1"/>
    </source>
</evidence>
<dbReference type="CTD" id="352912"/>
<evidence type="ECO:0000256" key="3">
    <source>
        <dbReference type="SAM" id="Coils"/>
    </source>
</evidence>
<dbReference type="Ensembl" id="ENSCMIT00000011972.1">
    <property type="protein sequence ID" value="ENSCMIP00000011687.1"/>
    <property type="gene ID" value="ENSCMIG00000006058.1"/>
</dbReference>
<feature type="coiled-coil region" evidence="3">
    <location>
        <begin position="65"/>
        <end position="106"/>
    </location>
</feature>
<keyword evidence="1" id="KW-0403">Intermediate filament</keyword>
<protein>
    <submittedName>
        <fullName evidence="6">Keratin 18a, tandem duplicate 1</fullName>
    </submittedName>
    <submittedName>
        <fullName evidence="5">Keratin, type I cytoskeletal 18</fullName>
    </submittedName>
</protein>
<evidence type="ECO:0000256" key="1">
    <source>
        <dbReference type="ARBA" id="ARBA00022754"/>
    </source>
</evidence>
<dbReference type="Pfam" id="PF00038">
    <property type="entry name" value="Filament"/>
    <property type="match status" value="1"/>
</dbReference>
<dbReference type="FunFam" id="1.20.5.170:FF:000002">
    <property type="entry name" value="Type I keratin KA11"/>
    <property type="match status" value="1"/>
</dbReference>
<reference evidence="6" key="5">
    <citation type="submission" date="2025-05" db="UniProtKB">
        <authorList>
            <consortium name="Ensembl"/>
        </authorList>
    </citation>
    <scope>IDENTIFICATION</scope>
</reference>
<reference evidence="7" key="2">
    <citation type="journal article" date="2007" name="PLoS Biol.">
        <title>Survey sequencing and comparative analysis of the elephant shark (Callorhinchus milii) genome.</title>
        <authorList>
            <person name="Venkatesh B."/>
            <person name="Kirkness E.F."/>
            <person name="Loh Y.H."/>
            <person name="Halpern A.L."/>
            <person name="Lee A.P."/>
            <person name="Johnson J."/>
            <person name="Dandona N."/>
            <person name="Viswanathan L.D."/>
            <person name="Tay A."/>
            <person name="Venter J.C."/>
            <person name="Strausberg R.L."/>
            <person name="Brenner S."/>
        </authorList>
    </citation>
    <scope>NUCLEOTIDE SEQUENCE [LARGE SCALE GENOMIC DNA]</scope>
</reference>
<organism evidence="5">
    <name type="scientific">Callorhinchus milii</name>
    <name type="common">Ghost shark</name>
    <dbReference type="NCBI Taxonomy" id="7868"/>
    <lineage>
        <taxon>Eukaryota</taxon>
        <taxon>Metazoa</taxon>
        <taxon>Chordata</taxon>
        <taxon>Craniata</taxon>
        <taxon>Vertebrata</taxon>
        <taxon>Chondrichthyes</taxon>
        <taxon>Holocephali</taxon>
        <taxon>Chimaeriformes</taxon>
        <taxon>Callorhinchidae</taxon>
        <taxon>Callorhinchus</taxon>
    </lineage>
</organism>
<reference evidence="7" key="1">
    <citation type="journal article" date="2006" name="Science">
        <title>Ancient noncoding elements conserved in the human genome.</title>
        <authorList>
            <person name="Venkatesh B."/>
            <person name="Kirkness E.F."/>
            <person name="Loh Y.H."/>
            <person name="Halpern A.L."/>
            <person name="Lee A.P."/>
            <person name="Johnson J."/>
            <person name="Dandona N."/>
            <person name="Viswanathan L.D."/>
            <person name="Tay A."/>
            <person name="Venter J.C."/>
            <person name="Strausberg R.L."/>
            <person name="Brenner S."/>
        </authorList>
    </citation>
    <scope>NUCLEOTIDE SEQUENCE [LARGE SCALE GENOMIC DNA]</scope>
</reference>
<reference evidence="5" key="3">
    <citation type="journal article" date="2012" name="PLoS ONE">
        <title>Sequencing and Analysis of Full-Length cDNAs, 5'-ESTs and 3'-ESTs from a Cartilaginous Fish, the Elephant Shark (Callorhinchus milii).</title>
        <authorList>
            <person name="Tan Y.Y."/>
            <person name="Kodzius R."/>
            <person name="Tay B.H."/>
            <person name="Tay A."/>
            <person name="Brenner S."/>
            <person name="Venkatesh B."/>
        </authorList>
    </citation>
    <scope>NUCLEOTIDE SEQUENCE</scope>
    <source>
        <tissue evidence="5">Gills</tissue>
    </source>
</reference>
<dbReference type="Gene3D" id="1.20.5.170">
    <property type="match status" value="1"/>
</dbReference>
<dbReference type="OMA" id="IHSTKIV"/>
<dbReference type="AlphaFoldDB" id="K4FT81"/>
<reference evidence="7" key="4">
    <citation type="journal article" date="2014" name="Nature">
        <title>Elephant shark genome provides unique insights into gnathostome evolution.</title>
        <authorList>
            <consortium name="International Elephant Shark Genome Sequencing Consortium"/>
            <person name="Venkatesh B."/>
            <person name="Lee A.P."/>
            <person name="Ravi V."/>
            <person name="Maurya A.K."/>
            <person name="Lian M.M."/>
            <person name="Swann J.B."/>
            <person name="Ohta Y."/>
            <person name="Flajnik M.F."/>
            <person name="Sutoh Y."/>
            <person name="Kasahara M."/>
            <person name="Hoon S."/>
            <person name="Gangu V."/>
            <person name="Roy S.W."/>
            <person name="Irimia M."/>
            <person name="Korzh V."/>
            <person name="Kondrychyn I."/>
            <person name="Lim Z.W."/>
            <person name="Tay B.H."/>
            <person name="Tohari S."/>
            <person name="Kong K.W."/>
            <person name="Ho S."/>
            <person name="Lorente-Galdos B."/>
            <person name="Quilez J."/>
            <person name="Marques-Bonet T."/>
            <person name="Raney B.J."/>
            <person name="Ingham P.W."/>
            <person name="Tay A."/>
            <person name="Hillier L.W."/>
            <person name="Minx P."/>
            <person name="Boehm T."/>
            <person name="Wilson R.K."/>
            <person name="Brenner S."/>
            <person name="Warren W.C."/>
        </authorList>
    </citation>
    <scope>NUCLEOTIDE SEQUENCE [LARGE SCALE GENOMIC DNA]</scope>
</reference>
<dbReference type="KEGG" id="cmk:103190228"/>
<dbReference type="STRING" id="7868.ENSCMIP00000011687"/>
<evidence type="ECO:0000256" key="2">
    <source>
        <dbReference type="ARBA" id="ARBA00023054"/>
    </source>
</evidence>
<dbReference type="FunFam" id="1.20.5.500:FF:000001">
    <property type="entry name" value="Type II keratin 23"/>
    <property type="match status" value="1"/>
</dbReference>
<evidence type="ECO:0000259" key="4">
    <source>
        <dbReference type="PROSITE" id="PS51842"/>
    </source>
</evidence>
<dbReference type="GeneTree" id="ENSGT00940000163961"/>
<dbReference type="RefSeq" id="NP_001279820.1">
    <property type="nucleotide sequence ID" value="NM_001292891.1"/>
</dbReference>
<dbReference type="PROSITE" id="PS51842">
    <property type="entry name" value="IF_ROD_2"/>
    <property type="match status" value="1"/>
</dbReference>
<dbReference type="PANTHER" id="PTHR23239:SF344">
    <property type="entry name" value="KERATIN, TYPE I CYTOSKELETAL 15-LIKE"/>
    <property type="match status" value="1"/>
</dbReference>
<name>K4FT81_CALMI</name>
<dbReference type="PANTHER" id="PTHR23239">
    <property type="entry name" value="INTERMEDIATE FILAMENT"/>
    <property type="match status" value="1"/>
</dbReference>
<dbReference type="InterPro" id="IPR002957">
    <property type="entry name" value="Keratin_I"/>
</dbReference>
<feature type="coiled-coil region" evidence="3">
    <location>
        <begin position="277"/>
        <end position="357"/>
    </location>
</feature>
<dbReference type="GO" id="GO:0005882">
    <property type="term" value="C:intermediate filament"/>
    <property type="evidence" value="ECO:0007669"/>
    <property type="project" value="UniProtKB-KW"/>
</dbReference>
<evidence type="ECO:0000313" key="7">
    <source>
        <dbReference type="Proteomes" id="UP000314986"/>
    </source>
</evidence>
<dbReference type="Proteomes" id="UP000314986">
    <property type="component" value="Unassembled WGS sequence"/>
</dbReference>
<keyword evidence="2 3" id="KW-0175">Coiled coil</keyword>
<sequence length="416" mass="47323">MSFEVRNFSSVSSRNPRQLGSVWRSAPLYAASVHGGGFGNRISVSRGFGAGALGASGGVGASRILSNEKETMQDLNERLSAYLEKVRQLEAANNHLEIEIKKILEVKGSCDRNWNEQEDILSKLRQQVFEMIVENANLDLQIDNAQLAANDFKIKWDAELSIRQSVEMDINALRKQIDDNNIGRLHLESEIESLKEELIYIRKNHDEEVRALQAQIGSSSVQVEVDAVKGVDLSKMLADIRAEYEGLAQKNKDDAENWYKKKMESHTIEMTQNEKAVDGFKIQITELRRQAQGLEIELESLRSMKNSLENNLEDTELRYQIELDKLNGQYAMYQLEMDKVNQEMQRKANEFNALLNVKMKLEVEIATYRRLLGGEEERIMETIKEPVTQTIVKTIEITQQLVDGKVVSENESVIQG</sequence>
<accession>K4FT81</accession>
<dbReference type="Gene3D" id="1.20.5.1160">
    <property type="entry name" value="Vasodilator-stimulated phosphoprotein"/>
    <property type="match status" value="1"/>
</dbReference>
<evidence type="ECO:0000313" key="6">
    <source>
        <dbReference type="Ensembl" id="ENSCMIP00000011687.1"/>
    </source>
</evidence>
<dbReference type="InterPro" id="IPR039008">
    <property type="entry name" value="IF_rod_dom"/>
</dbReference>
<dbReference type="SMART" id="SM01391">
    <property type="entry name" value="Filament"/>
    <property type="match status" value="1"/>
</dbReference>
<dbReference type="PRINTS" id="PR01248">
    <property type="entry name" value="TYPE1KERATIN"/>
</dbReference>